<dbReference type="RefSeq" id="XP_024667766.1">
    <property type="nucleotide sequence ID" value="XM_024814423.1"/>
</dbReference>
<dbReference type="GO" id="GO:0006355">
    <property type="term" value="P:regulation of DNA-templated transcription"/>
    <property type="evidence" value="ECO:0007669"/>
    <property type="project" value="InterPro"/>
</dbReference>
<keyword evidence="3" id="KW-0716">Sensory transduction</keyword>
<evidence type="ECO:0000256" key="12">
    <source>
        <dbReference type="SAM" id="MobiDB-lite"/>
    </source>
</evidence>
<dbReference type="SUPFAM" id="SSF47384">
    <property type="entry name" value="Homodimeric domain of signal transducing histidine kinase"/>
    <property type="match status" value="1"/>
</dbReference>
<keyword evidence="4" id="KW-0808">Transferase</keyword>
<dbReference type="Gene3D" id="3.40.50.2300">
    <property type="match status" value="1"/>
</dbReference>
<dbReference type="PROSITE" id="PS50046">
    <property type="entry name" value="PHYTOCHROME_2"/>
    <property type="match status" value="1"/>
</dbReference>
<dbReference type="InterPro" id="IPR011006">
    <property type="entry name" value="CheY-like_superfamily"/>
</dbReference>
<dbReference type="InterPro" id="IPR001294">
    <property type="entry name" value="Phytochrome"/>
</dbReference>
<feature type="compositionally biased region" description="Polar residues" evidence="12">
    <location>
        <begin position="1000"/>
        <end position="1016"/>
    </location>
</feature>
<dbReference type="OrthoDB" id="2015534at2759"/>
<dbReference type="Gene3D" id="1.10.287.130">
    <property type="match status" value="1"/>
</dbReference>
<evidence type="ECO:0000256" key="11">
    <source>
        <dbReference type="PROSITE-ProRule" id="PRU00169"/>
    </source>
</evidence>
<proteinExistence type="predicted"/>
<feature type="region of interest" description="Disordered" evidence="12">
    <location>
        <begin position="998"/>
        <end position="1079"/>
    </location>
</feature>
<dbReference type="Gene3D" id="3.30.565.10">
    <property type="entry name" value="Histidine kinase-like ATPase, C-terminal domain"/>
    <property type="match status" value="1"/>
</dbReference>
<dbReference type="CDD" id="cd00082">
    <property type="entry name" value="HisKA"/>
    <property type="match status" value="1"/>
</dbReference>
<evidence type="ECO:0000256" key="2">
    <source>
        <dbReference type="ARBA" id="ARBA00022553"/>
    </source>
</evidence>
<gene>
    <name evidence="16" type="ORF">BDW47DRAFT_113470</name>
</gene>
<sequence length="1240" mass="137363">MQSKPDNAPPMGHPPSNADLPSRTSGDGRVDHHPPLKVEPPDRVYPVRSMVSVEPSPSNQHPPPGGYTEASSPGKGAQTYPIIDSRTWDEMRSRSQSRKSSRGSVSSNAAVRTAVSPLSPLSATESASPIVEKGDPLQANDGEVLPSDLITSRFKHVLTEGGHAVLTGRANESFQECEDEPIRTPGAVQSFGVLVALKEEPDDVLSVRVVSENSEGILGHSPNSLFAMRSFCDILSDEQADTLLDHVAYVREEGFDAETDGPDVFILTINKPTGPSVRLWCAVHVNHVNPDIVICEFELEDDRLNPPSHSTSSSPGPPVDTSRADPTPEQLAESTVDISQPLRILRNSRRRRGETASMEVFNIISQIQDQLARAQTIDSMLNITVGIVRALTGFHRILVYQFDNDWNGYVVSELLDPKHSRDFYKGLHFPASDIPKQARDLYRINRVRLLYDRDQQTARLVCRTLEDLERPLDMTYTYLRAMSPIHLKYLAHMGVRASMSISINSPSSLWGLISCHSYGTAMRVTFPIRKICRLIGDTVSHNIDRLSYTSKLQARNLINTMPMSADTSGYIVASPDDLLKLFDADYGALCIHGETKLLGGNVNTKLTHSQEILALLEYLKMRRFNSVLASHNIKRDFADLRYLPGFKVVSGMLYVPLSTDGGDFMAFFRRGQLTEIKWGGNPYEKQIGHGHLEPRASFKVWTEMVLDQSREWTSSEIETAALLCLVYGKFIRVRKQKQTAMQGSHLTKILLANSAHEFRTPLNAVMNYLEIALEGALDTETRENLSKSYSASKSLIYVINDLLDLTNTEKGNELNTDEPFDIAAVFHEATSMFETETKRKGLQYTVVAHPSLPKTVTGDERRVRQTISNLISNAVQNTSTGGVTVEIWRCPDLQEPGKTTIFISVLDTGTGMSQDILETLFQELEQVSPAREEIIEGDDDQESLRALMDPQDQRVLGLGLALVSRVVHNSRGQLRVRSEEGKGSRFQISLEFTVAEENTDPVTVSQAAPSAESIDSPSPLHGSDEFLLVDGEQSRRPSATDDLSPRKTSPPSTEEPAPTPEQALTSHPEPPKPPEPSAPTTLRVLVAEDDPINGKILEKRLNKSGHTVRLTVNGEECAAVYREDPTQYDAILMDIQMPIVDGITCTKIIRDFKPDSSKVPLSDAAQHNGRVPIFAVSASLSEKDAPMYMETGFDGWIMKPINFTRLNVLLDALQHPDVRREVVYSPGHSWEEGGWFTAPT</sequence>
<evidence type="ECO:0000256" key="4">
    <source>
        <dbReference type="ARBA" id="ARBA00022679"/>
    </source>
</evidence>
<dbReference type="InterPro" id="IPR043150">
    <property type="entry name" value="Phytochrome_PHY_sf"/>
</dbReference>
<evidence type="ECO:0000256" key="10">
    <source>
        <dbReference type="ARBA" id="ARBA00023170"/>
    </source>
</evidence>
<dbReference type="InterPro" id="IPR036890">
    <property type="entry name" value="HATPase_C_sf"/>
</dbReference>
<dbReference type="InterPro" id="IPR003018">
    <property type="entry name" value="GAF"/>
</dbReference>
<dbReference type="InterPro" id="IPR001789">
    <property type="entry name" value="Sig_transdc_resp-reg_receiver"/>
</dbReference>
<keyword evidence="5" id="KW-0547">Nucleotide-binding</keyword>
<dbReference type="GO" id="GO:0005524">
    <property type="term" value="F:ATP binding"/>
    <property type="evidence" value="ECO:0007669"/>
    <property type="project" value="UniProtKB-KW"/>
</dbReference>
<dbReference type="AlphaFoldDB" id="A0A2I2EZE7"/>
<dbReference type="InterPro" id="IPR005467">
    <property type="entry name" value="His_kinase_dom"/>
</dbReference>
<dbReference type="PANTHER" id="PTHR43065:SF10">
    <property type="entry name" value="PEROXIDE STRESS-ACTIVATED HISTIDINE KINASE MAK3"/>
    <property type="match status" value="1"/>
</dbReference>
<name>A0A2I2EZE7_ASPCN</name>
<evidence type="ECO:0000256" key="7">
    <source>
        <dbReference type="ARBA" id="ARBA00022840"/>
    </source>
</evidence>
<evidence type="ECO:0000256" key="3">
    <source>
        <dbReference type="ARBA" id="ARBA00022606"/>
    </source>
</evidence>
<feature type="domain" description="Phytochrome chromophore attachment site" evidence="13">
    <location>
        <begin position="376"/>
        <end position="537"/>
    </location>
</feature>
<evidence type="ECO:0000256" key="9">
    <source>
        <dbReference type="ARBA" id="ARBA00023012"/>
    </source>
</evidence>
<dbReference type="CDD" id="cd17546">
    <property type="entry name" value="REC_hyHK_CKI1_RcsC-like"/>
    <property type="match status" value="1"/>
</dbReference>
<dbReference type="SMART" id="SM00448">
    <property type="entry name" value="REC"/>
    <property type="match status" value="1"/>
</dbReference>
<feature type="domain" description="Response regulatory" evidence="15">
    <location>
        <begin position="1083"/>
        <end position="1214"/>
    </location>
</feature>
<feature type="compositionally biased region" description="Basic and acidic residues" evidence="12">
    <location>
        <begin position="1032"/>
        <end position="1045"/>
    </location>
</feature>
<dbReference type="InterPro" id="IPR016132">
    <property type="entry name" value="Phyto_chromo_attachment"/>
</dbReference>
<evidence type="ECO:0000256" key="1">
    <source>
        <dbReference type="ARBA" id="ARBA00022543"/>
    </source>
</evidence>
<dbReference type="SUPFAM" id="SSF55781">
    <property type="entry name" value="GAF domain-like"/>
    <property type="match status" value="2"/>
</dbReference>
<keyword evidence="10" id="KW-0675">Receptor</keyword>
<keyword evidence="2 11" id="KW-0597">Phosphoprotein</keyword>
<dbReference type="PRINTS" id="PR01033">
    <property type="entry name" value="PHYTOCHROME"/>
</dbReference>
<dbReference type="GeneID" id="36521583"/>
<dbReference type="Proteomes" id="UP000234585">
    <property type="component" value="Unassembled WGS sequence"/>
</dbReference>
<dbReference type="InterPro" id="IPR029016">
    <property type="entry name" value="GAF-like_dom_sf"/>
</dbReference>
<dbReference type="STRING" id="41067.A0A2I2EZE7"/>
<dbReference type="SUPFAM" id="SSF55874">
    <property type="entry name" value="ATPase domain of HSP90 chaperone/DNA topoisomerase II/histidine kinase"/>
    <property type="match status" value="1"/>
</dbReference>
<keyword evidence="17" id="KW-1185">Reference proteome</keyword>
<dbReference type="GO" id="GO:0000155">
    <property type="term" value="F:phosphorelay sensor kinase activity"/>
    <property type="evidence" value="ECO:0007669"/>
    <property type="project" value="InterPro"/>
</dbReference>
<dbReference type="PANTHER" id="PTHR43065">
    <property type="entry name" value="SENSOR HISTIDINE KINASE"/>
    <property type="match status" value="1"/>
</dbReference>
<dbReference type="SUPFAM" id="SSF55785">
    <property type="entry name" value="PYP-like sensor domain (PAS domain)"/>
    <property type="match status" value="1"/>
</dbReference>
<dbReference type="SMART" id="SM00388">
    <property type="entry name" value="HisKA"/>
    <property type="match status" value="1"/>
</dbReference>
<dbReference type="EMBL" id="KZ559196">
    <property type="protein sequence ID" value="PLB33754.1"/>
    <property type="molecule type" value="Genomic_DNA"/>
</dbReference>
<dbReference type="FunFam" id="3.30.450.270:FF:000002">
    <property type="entry name" value="Sensor histidine kinase/response regulator, putative"/>
    <property type="match status" value="1"/>
</dbReference>
<feature type="modified residue" description="4-aspartylphosphate" evidence="11">
    <location>
        <position position="1134"/>
    </location>
</feature>
<keyword evidence="9" id="KW-0902">Two-component regulatory system</keyword>
<dbReference type="InterPro" id="IPR035965">
    <property type="entry name" value="PAS-like_dom_sf"/>
</dbReference>
<keyword evidence="8" id="KW-0157">Chromophore</keyword>
<evidence type="ECO:0000313" key="16">
    <source>
        <dbReference type="EMBL" id="PLB33754.1"/>
    </source>
</evidence>
<evidence type="ECO:0000259" key="14">
    <source>
        <dbReference type="PROSITE" id="PS50109"/>
    </source>
</evidence>
<dbReference type="Pfam" id="PF00512">
    <property type="entry name" value="HisKA"/>
    <property type="match status" value="1"/>
</dbReference>
<dbReference type="Gene3D" id="3.30.450.40">
    <property type="match status" value="1"/>
</dbReference>
<reference evidence="16 17" key="1">
    <citation type="submission" date="2017-12" db="EMBL/GenBank/DDBJ databases">
        <authorList>
            <consortium name="DOE Joint Genome Institute"/>
            <person name="Haridas S."/>
            <person name="Kjaerbolling I."/>
            <person name="Vesth T.C."/>
            <person name="Frisvad J.C."/>
            <person name="Nybo J.L."/>
            <person name="Theobald S."/>
            <person name="Kuo A."/>
            <person name="Bowyer P."/>
            <person name="Matsuda Y."/>
            <person name="Mondo S."/>
            <person name="Lyhne E.K."/>
            <person name="Kogle M.E."/>
            <person name="Clum A."/>
            <person name="Lipzen A."/>
            <person name="Salamov A."/>
            <person name="Ngan C.Y."/>
            <person name="Daum C."/>
            <person name="Chiniquy J."/>
            <person name="Barry K."/>
            <person name="LaButti K."/>
            <person name="Simmons B.A."/>
            <person name="Magnuson J.K."/>
            <person name="Mortensen U.H."/>
            <person name="Larsen T.O."/>
            <person name="Grigoriev I.V."/>
            <person name="Baker S.E."/>
            <person name="Andersen M.R."/>
            <person name="Nordberg H.P."/>
            <person name="Cantor M.N."/>
            <person name="Hua S.X."/>
        </authorList>
    </citation>
    <scope>NUCLEOTIDE SEQUENCE [LARGE SCALE GENOMIC DNA]</scope>
    <source>
        <strain evidence="16 17">CBS 102.13</strain>
    </source>
</reference>
<protein>
    <submittedName>
        <fullName evidence="16">GAF domain-like protein</fullName>
    </submittedName>
</protein>
<organism evidence="16 17">
    <name type="scientific">Aspergillus candidus</name>
    <dbReference type="NCBI Taxonomy" id="41067"/>
    <lineage>
        <taxon>Eukaryota</taxon>
        <taxon>Fungi</taxon>
        <taxon>Dikarya</taxon>
        <taxon>Ascomycota</taxon>
        <taxon>Pezizomycotina</taxon>
        <taxon>Eurotiomycetes</taxon>
        <taxon>Eurotiomycetidae</taxon>
        <taxon>Eurotiales</taxon>
        <taxon>Aspergillaceae</taxon>
        <taxon>Aspergillus</taxon>
        <taxon>Aspergillus subgen. Circumdati</taxon>
    </lineage>
</organism>
<evidence type="ECO:0000259" key="15">
    <source>
        <dbReference type="PROSITE" id="PS50110"/>
    </source>
</evidence>
<dbReference type="Pfam" id="PF02518">
    <property type="entry name" value="HATPase_c"/>
    <property type="match status" value="1"/>
</dbReference>
<dbReference type="Pfam" id="PF01590">
    <property type="entry name" value="GAF"/>
    <property type="match status" value="1"/>
</dbReference>
<keyword evidence="1" id="KW-0600">Photoreceptor protein</keyword>
<evidence type="ECO:0000256" key="6">
    <source>
        <dbReference type="ARBA" id="ARBA00022777"/>
    </source>
</evidence>
<dbReference type="SMART" id="SM00387">
    <property type="entry name" value="HATPase_c"/>
    <property type="match status" value="1"/>
</dbReference>
<dbReference type="GO" id="GO:0009584">
    <property type="term" value="P:detection of visible light"/>
    <property type="evidence" value="ECO:0007669"/>
    <property type="project" value="InterPro"/>
</dbReference>
<keyword evidence="6" id="KW-0418">Kinase</keyword>
<feature type="domain" description="Histidine kinase" evidence="14">
    <location>
        <begin position="753"/>
        <end position="994"/>
    </location>
</feature>
<evidence type="ECO:0000256" key="8">
    <source>
        <dbReference type="ARBA" id="ARBA00022991"/>
    </source>
</evidence>
<feature type="region of interest" description="Disordered" evidence="12">
    <location>
        <begin position="304"/>
        <end position="334"/>
    </location>
</feature>
<keyword evidence="7" id="KW-0067">ATP-binding</keyword>
<dbReference type="InterPro" id="IPR036097">
    <property type="entry name" value="HisK_dim/P_sf"/>
</dbReference>
<dbReference type="SUPFAM" id="SSF52172">
    <property type="entry name" value="CheY-like"/>
    <property type="match status" value="1"/>
</dbReference>
<dbReference type="InterPro" id="IPR013654">
    <property type="entry name" value="PAS_2"/>
</dbReference>
<dbReference type="Pfam" id="PF00360">
    <property type="entry name" value="PHY"/>
    <property type="match status" value="1"/>
</dbReference>
<dbReference type="PROSITE" id="PS50109">
    <property type="entry name" value="HIS_KIN"/>
    <property type="match status" value="1"/>
</dbReference>
<dbReference type="InterPro" id="IPR013515">
    <property type="entry name" value="Phytochrome_cen-reg"/>
</dbReference>
<dbReference type="Gene3D" id="3.30.450.270">
    <property type="match status" value="1"/>
</dbReference>
<dbReference type="Gene3D" id="3.30.450.20">
    <property type="entry name" value="PAS domain"/>
    <property type="match status" value="2"/>
</dbReference>
<dbReference type="Pfam" id="PF08446">
    <property type="entry name" value="PAS_2"/>
    <property type="match status" value="1"/>
</dbReference>
<feature type="compositionally biased region" description="Basic and acidic residues" evidence="12">
    <location>
        <begin position="26"/>
        <end position="42"/>
    </location>
</feature>
<dbReference type="Pfam" id="PF00072">
    <property type="entry name" value="Response_reg"/>
    <property type="match status" value="1"/>
</dbReference>
<feature type="region of interest" description="Disordered" evidence="12">
    <location>
        <begin position="1"/>
        <end position="143"/>
    </location>
</feature>
<dbReference type="PROSITE" id="PS50110">
    <property type="entry name" value="RESPONSE_REGULATORY"/>
    <property type="match status" value="1"/>
</dbReference>
<evidence type="ECO:0000256" key="5">
    <source>
        <dbReference type="ARBA" id="ARBA00022741"/>
    </source>
</evidence>
<dbReference type="InterPro" id="IPR003594">
    <property type="entry name" value="HATPase_dom"/>
</dbReference>
<dbReference type="InterPro" id="IPR003661">
    <property type="entry name" value="HisK_dim/P_dom"/>
</dbReference>
<evidence type="ECO:0000313" key="17">
    <source>
        <dbReference type="Proteomes" id="UP000234585"/>
    </source>
</evidence>
<accession>A0A2I2EZE7</accession>
<evidence type="ECO:0000259" key="13">
    <source>
        <dbReference type="PROSITE" id="PS50046"/>
    </source>
</evidence>
<dbReference type="GO" id="GO:0009881">
    <property type="term" value="F:photoreceptor activity"/>
    <property type="evidence" value="ECO:0007669"/>
    <property type="project" value="UniProtKB-KW"/>
</dbReference>